<dbReference type="PRINTS" id="PR01349">
    <property type="entry name" value="WNTPROTEIN"/>
</dbReference>
<evidence type="ECO:0000256" key="3">
    <source>
        <dbReference type="ARBA" id="ARBA00022473"/>
    </source>
</evidence>
<dbReference type="PROSITE" id="PS00246">
    <property type="entry name" value="WNT1"/>
    <property type="match status" value="1"/>
</dbReference>
<dbReference type="InterPro" id="IPR043158">
    <property type="entry name" value="Wnt_C"/>
</dbReference>
<keyword evidence="7" id="KW-1015">Disulfide bond</keyword>
<comment type="function">
    <text evidence="9">Ligand for members of the frizzled family of seven transmembrane receptors.</text>
</comment>
<evidence type="ECO:0000313" key="11">
    <source>
        <dbReference type="EMBL" id="GBM61797.1"/>
    </source>
</evidence>
<dbReference type="InterPro" id="IPR018161">
    <property type="entry name" value="Wnt_CS"/>
</dbReference>
<dbReference type="GO" id="GO:0005109">
    <property type="term" value="F:frizzled binding"/>
    <property type="evidence" value="ECO:0007669"/>
    <property type="project" value="TreeGrafter"/>
</dbReference>
<dbReference type="GO" id="GO:0005615">
    <property type="term" value="C:extracellular space"/>
    <property type="evidence" value="ECO:0007669"/>
    <property type="project" value="TreeGrafter"/>
</dbReference>
<keyword evidence="12" id="KW-1185">Reference proteome</keyword>
<keyword evidence="4" id="KW-0964">Secreted</keyword>
<dbReference type="GO" id="GO:0030182">
    <property type="term" value="P:neuron differentiation"/>
    <property type="evidence" value="ECO:0007669"/>
    <property type="project" value="TreeGrafter"/>
</dbReference>
<comment type="caution">
    <text evidence="11">The sequence shown here is derived from an EMBL/GenBank/DDBJ whole genome shotgun (WGS) entry which is preliminary data.</text>
</comment>
<organism evidence="11 12">
    <name type="scientific">Araneus ventricosus</name>
    <name type="common">Orbweaver spider</name>
    <name type="synonym">Epeira ventricosa</name>
    <dbReference type="NCBI Taxonomy" id="182803"/>
    <lineage>
        <taxon>Eukaryota</taxon>
        <taxon>Metazoa</taxon>
        <taxon>Ecdysozoa</taxon>
        <taxon>Arthropoda</taxon>
        <taxon>Chelicerata</taxon>
        <taxon>Arachnida</taxon>
        <taxon>Araneae</taxon>
        <taxon>Araneomorphae</taxon>
        <taxon>Entelegynae</taxon>
        <taxon>Araneoidea</taxon>
        <taxon>Araneidae</taxon>
        <taxon>Araneus</taxon>
    </lineage>
</organism>
<feature type="domain" description="DUF4817" evidence="10">
    <location>
        <begin position="5"/>
        <end position="59"/>
    </location>
</feature>
<keyword evidence="3 9" id="KW-0217">Developmental protein</keyword>
<dbReference type="PANTHER" id="PTHR12027:SF81">
    <property type="entry name" value="WNT INHIBITOR OF DORSAL PROTEIN"/>
    <property type="match status" value="1"/>
</dbReference>
<evidence type="ECO:0000256" key="1">
    <source>
        <dbReference type="ARBA" id="ARBA00004498"/>
    </source>
</evidence>
<comment type="subcellular location">
    <subcellularLocation>
        <location evidence="1 9">Secreted</location>
        <location evidence="1 9">Extracellular space</location>
        <location evidence="1 9">Extracellular matrix</location>
    </subcellularLocation>
</comment>
<keyword evidence="5" id="KW-0272">Extracellular matrix</keyword>
<evidence type="ECO:0000256" key="2">
    <source>
        <dbReference type="ARBA" id="ARBA00005683"/>
    </source>
</evidence>
<proteinExistence type="inferred from homology"/>
<dbReference type="PANTHER" id="PTHR12027">
    <property type="entry name" value="WNT RELATED"/>
    <property type="match status" value="1"/>
</dbReference>
<dbReference type="Gene3D" id="3.30.2460.20">
    <property type="match status" value="1"/>
</dbReference>
<reference evidence="11 12" key="1">
    <citation type="journal article" date="2019" name="Sci. Rep.">
        <title>Orb-weaving spider Araneus ventricosus genome elucidates the spidroin gene catalogue.</title>
        <authorList>
            <person name="Kono N."/>
            <person name="Nakamura H."/>
            <person name="Ohtoshi R."/>
            <person name="Moran D.A.P."/>
            <person name="Shinohara A."/>
            <person name="Yoshida Y."/>
            <person name="Fujiwara M."/>
            <person name="Mori M."/>
            <person name="Tomita M."/>
            <person name="Arakawa K."/>
        </authorList>
    </citation>
    <scope>NUCLEOTIDE SEQUENCE [LARGE SCALE GENOMIC DNA]</scope>
</reference>
<dbReference type="InterPro" id="IPR005817">
    <property type="entry name" value="Wnt"/>
</dbReference>
<dbReference type="Proteomes" id="UP000499080">
    <property type="component" value="Unassembled WGS sequence"/>
</dbReference>
<dbReference type="CDD" id="cd19340">
    <property type="entry name" value="Wnt_Wnt8"/>
    <property type="match status" value="1"/>
</dbReference>
<accession>A0A4Y2H879</accession>
<evidence type="ECO:0000259" key="10">
    <source>
        <dbReference type="Pfam" id="PF16087"/>
    </source>
</evidence>
<name>A0A4Y2H879_ARAVE</name>
<gene>
    <name evidence="11" type="primary">wnt8</name>
    <name evidence="11" type="ORF">AVEN_188366_1</name>
</gene>
<protein>
    <recommendedName>
        <fullName evidence="9">Protein Wnt</fullName>
    </recommendedName>
</protein>
<evidence type="ECO:0000256" key="9">
    <source>
        <dbReference type="RuleBase" id="RU003500"/>
    </source>
</evidence>
<dbReference type="GO" id="GO:0060070">
    <property type="term" value="P:canonical Wnt signaling pathway"/>
    <property type="evidence" value="ECO:0007669"/>
    <property type="project" value="TreeGrafter"/>
</dbReference>
<sequence length="388" mass="44232">MSKYSVSDRISIVKAYYSSNNSPIADQRKFATEYKLKTTCPSVITIKNVIEKFERTGSVDVSTLHRLLRNFALRLRHANDVFTESVLIGVERGMEECKHQFQWDRWGCPRSSFNLFSKSSKQPATKEMAFLHAMISSSIVITVTKNCSLGHFKSCGCDESKKGGFDYKGWHWGGCSDHVKMGNKMAKLYLDNKESGRDLKALINLHNYRVGRLAVKKSMTKTCKCHGVSGSCEIQTCWMRTRGIREVGDILKDAYQRAQLFSTNINGFNLPLKPQKRKMDNRIHHQQTHERLQIPKQQLAYLEYSPNYCVANASVGVPGTRGRVCSRMAGRNVTKAERQSCRNLCRVCGYKVQMKTETRTERCSCKFTFCCKVSCKTCDIQHIHHVCA</sequence>
<evidence type="ECO:0000256" key="5">
    <source>
        <dbReference type="ARBA" id="ARBA00022530"/>
    </source>
</evidence>
<dbReference type="EMBL" id="BGPR01001784">
    <property type="protein sequence ID" value="GBM61797.1"/>
    <property type="molecule type" value="Genomic_DNA"/>
</dbReference>
<evidence type="ECO:0000256" key="8">
    <source>
        <dbReference type="ARBA" id="ARBA00023288"/>
    </source>
</evidence>
<evidence type="ECO:0000256" key="4">
    <source>
        <dbReference type="ARBA" id="ARBA00022525"/>
    </source>
</evidence>
<comment type="similarity">
    <text evidence="2 9">Belongs to the Wnt family.</text>
</comment>
<evidence type="ECO:0000256" key="6">
    <source>
        <dbReference type="ARBA" id="ARBA00022687"/>
    </source>
</evidence>
<dbReference type="OrthoDB" id="5945655at2759"/>
<dbReference type="SMART" id="SM00097">
    <property type="entry name" value="WNT1"/>
    <property type="match status" value="1"/>
</dbReference>
<evidence type="ECO:0000256" key="7">
    <source>
        <dbReference type="ARBA" id="ARBA00023157"/>
    </source>
</evidence>
<evidence type="ECO:0000313" key="12">
    <source>
        <dbReference type="Proteomes" id="UP000499080"/>
    </source>
</evidence>
<dbReference type="AlphaFoldDB" id="A0A4Y2H879"/>
<dbReference type="GO" id="GO:0045165">
    <property type="term" value="P:cell fate commitment"/>
    <property type="evidence" value="ECO:0007669"/>
    <property type="project" value="TreeGrafter"/>
</dbReference>
<keyword evidence="6 9" id="KW-0879">Wnt signaling pathway</keyword>
<dbReference type="GO" id="GO:0005125">
    <property type="term" value="F:cytokine activity"/>
    <property type="evidence" value="ECO:0007669"/>
    <property type="project" value="TreeGrafter"/>
</dbReference>
<dbReference type="Pfam" id="PF00110">
    <property type="entry name" value="wnt"/>
    <property type="match status" value="1"/>
</dbReference>
<dbReference type="InterPro" id="IPR032135">
    <property type="entry name" value="DUF4817"/>
</dbReference>
<keyword evidence="8" id="KW-0449">Lipoprotein</keyword>
<dbReference type="Pfam" id="PF16087">
    <property type="entry name" value="DUF4817"/>
    <property type="match status" value="1"/>
</dbReference>